<sequence length="314" mass="34648">MTKRDPGRSIRVTDGGQIPGSNHPAFTLQMAEKSAVPILLAVPHAGRHYPESLRERMRDPEFSTLRLEDRMVDVLARDLAGQTGAPLIVAHAPRAMLDLNRADDDMDWSMIADGSPTRGSHSRSNRRARSGLGLIPRRLSGLGEIWRQRIDHGEVTARIESVHAPYHKAVSQALSALRQQWGAALLIDMHSMPPLKKRHPDDTPAEFVIGDRFGASSDGMFSAAALRYLARQDRRAAHNRPYAGGYVLDRHGKPSLGIHAIQLEICRTLYLDSRLSEPSARLPALAKMLAGLVRNLADEVSRTERDKGLPIAAE</sequence>
<keyword evidence="2" id="KW-0378">Hydrolase</keyword>
<dbReference type="EMBL" id="WTYE01000001">
    <property type="protein sequence ID" value="MXP32657.1"/>
    <property type="molecule type" value="Genomic_DNA"/>
</dbReference>
<organism evidence="2 3">
    <name type="scientific">Parerythrobacter jejuensis</name>
    <dbReference type="NCBI Taxonomy" id="795812"/>
    <lineage>
        <taxon>Bacteria</taxon>
        <taxon>Pseudomonadati</taxon>
        <taxon>Pseudomonadota</taxon>
        <taxon>Alphaproteobacteria</taxon>
        <taxon>Sphingomonadales</taxon>
        <taxon>Erythrobacteraceae</taxon>
        <taxon>Parerythrobacter</taxon>
    </lineage>
</organism>
<dbReference type="InterPro" id="IPR007709">
    <property type="entry name" value="N-FG_amidohydro"/>
</dbReference>
<evidence type="ECO:0000313" key="2">
    <source>
        <dbReference type="EMBL" id="MXP32657.1"/>
    </source>
</evidence>
<dbReference type="Gene3D" id="3.40.630.40">
    <property type="entry name" value="Zn-dependent exopeptidases"/>
    <property type="match status" value="1"/>
</dbReference>
<feature type="region of interest" description="Disordered" evidence="1">
    <location>
        <begin position="1"/>
        <end position="23"/>
    </location>
</feature>
<protein>
    <submittedName>
        <fullName evidence="2">N-formylglutamate amidohydrolase</fullName>
    </submittedName>
</protein>
<accession>A0A845ATH2</accession>
<dbReference type="GO" id="GO:0016787">
    <property type="term" value="F:hydrolase activity"/>
    <property type="evidence" value="ECO:0007669"/>
    <property type="project" value="UniProtKB-KW"/>
</dbReference>
<dbReference type="OrthoDB" id="9802050at2"/>
<name>A0A845ATH2_9SPHN</name>
<comment type="caution">
    <text evidence="2">The sequence shown here is derived from an EMBL/GenBank/DDBJ whole genome shotgun (WGS) entry which is preliminary data.</text>
</comment>
<proteinExistence type="predicted"/>
<gene>
    <name evidence="2" type="ORF">GRI94_12575</name>
</gene>
<keyword evidence="3" id="KW-1185">Reference proteome</keyword>
<dbReference type="RefSeq" id="WP_160779980.1">
    <property type="nucleotide sequence ID" value="NZ_WTYE01000001.1"/>
</dbReference>
<dbReference type="Proteomes" id="UP000446786">
    <property type="component" value="Unassembled WGS sequence"/>
</dbReference>
<dbReference type="Pfam" id="PF05013">
    <property type="entry name" value="FGase"/>
    <property type="match status" value="1"/>
</dbReference>
<dbReference type="AlphaFoldDB" id="A0A845ATH2"/>
<evidence type="ECO:0000313" key="3">
    <source>
        <dbReference type="Proteomes" id="UP000446786"/>
    </source>
</evidence>
<evidence type="ECO:0000256" key="1">
    <source>
        <dbReference type="SAM" id="MobiDB-lite"/>
    </source>
</evidence>
<dbReference type="SUPFAM" id="SSF53187">
    <property type="entry name" value="Zn-dependent exopeptidases"/>
    <property type="match status" value="1"/>
</dbReference>
<reference evidence="2 3" key="1">
    <citation type="submission" date="2019-12" db="EMBL/GenBank/DDBJ databases">
        <title>Genomic-based taxomic classification of the family Erythrobacteraceae.</title>
        <authorList>
            <person name="Xu L."/>
        </authorList>
    </citation>
    <scope>NUCLEOTIDE SEQUENCE [LARGE SCALE GENOMIC DNA]</scope>
    <source>
        <strain evidence="2 3">JCM 16677</strain>
    </source>
</reference>